<dbReference type="STRING" id="78410.A0A0P7BAW2"/>
<proteinExistence type="inferred from homology"/>
<accession>A0A0P7BAW2</accession>
<organism evidence="3 4">
    <name type="scientific">Neonectria ditissima</name>
    <dbReference type="NCBI Taxonomy" id="78410"/>
    <lineage>
        <taxon>Eukaryota</taxon>
        <taxon>Fungi</taxon>
        <taxon>Dikarya</taxon>
        <taxon>Ascomycota</taxon>
        <taxon>Pezizomycotina</taxon>
        <taxon>Sordariomycetes</taxon>
        <taxon>Hypocreomycetidae</taxon>
        <taxon>Hypocreales</taxon>
        <taxon>Nectriaceae</taxon>
        <taxon>Neonectria</taxon>
    </lineage>
</organism>
<comment type="similarity">
    <text evidence="1">Belongs to the methyltransferase superfamily. LaeA methyltransferase family.</text>
</comment>
<evidence type="ECO:0000313" key="3">
    <source>
        <dbReference type="EMBL" id="KPM43936.1"/>
    </source>
</evidence>
<dbReference type="OrthoDB" id="2013972at2759"/>
<dbReference type="Gene3D" id="3.40.50.150">
    <property type="entry name" value="Vaccinia Virus protein VP39"/>
    <property type="match status" value="1"/>
</dbReference>
<dbReference type="PANTHER" id="PTHR43591">
    <property type="entry name" value="METHYLTRANSFERASE"/>
    <property type="match status" value="1"/>
</dbReference>
<dbReference type="SUPFAM" id="SSF53335">
    <property type="entry name" value="S-adenosyl-L-methionine-dependent methyltransferases"/>
    <property type="match status" value="1"/>
</dbReference>
<evidence type="ECO:0008006" key="5">
    <source>
        <dbReference type="Google" id="ProtNLM"/>
    </source>
</evidence>
<sequence>MSAQIEAKILDIGTGTGIWAINIADEFPSAKVIATDITPTQPSWVPPNVEFQIEDAQLDWTFEPESFDFIHIRYMHGSIDDWNKFYRQIYQYLKPGGWFQHIEPDLQMRPQNEEVELDDEHVFSRWADVFRQVGDKMGKTLDFSDRKLEKLAQAAGFANINYETHKIPVGRWPRDKKMKELGTFVSLSFSQALDGFIKLPLCEILGWSPEEMQLFAVEMRRALLDPKTQTTGFSVYGQKPERAAESPPAESPPADE</sequence>
<gene>
    <name evidence="3" type="ORF">AK830_g2574</name>
</gene>
<reference evidence="3 4" key="1">
    <citation type="submission" date="2015-09" db="EMBL/GenBank/DDBJ databases">
        <title>Draft genome of a European isolate of the apple canker pathogen Neonectria ditissima.</title>
        <authorList>
            <person name="Gomez-Cortecero A."/>
            <person name="Harrison R.J."/>
            <person name="Armitage A.D."/>
        </authorList>
    </citation>
    <scope>NUCLEOTIDE SEQUENCE [LARGE SCALE GENOMIC DNA]</scope>
    <source>
        <strain evidence="3 4">R09/05</strain>
    </source>
</reference>
<dbReference type="Proteomes" id="UP000050424">
    <property type="component" value="Unassembled WGS sequence"/>
</dbReference>
<dbReference type="CDD" id="cd02440">
    <property type="entry name" value="AdoMet_MTases"/>
    <property type="match status" value="1"/>
</dbReference>
<dbReference type="AlphaFoldDB" id="A0A0P7BAW2"/>
<dbReference type="GO" id="GO:0008168">
    <property type="term" value="F:methyltransferase activity"/>
    <property type="evidence" value="ECO:0007669"/>
    <property type="project" value="TreeGrafter"/>
</dbReference>
<comment type="caution">
    <text evidence="3">The sequence shown here is derived from an EMBL/GenBank/DDBJ whole genome shotgun (WGS) entry which is preliminary data.</text>
</comment>
<dbReference type="EMBL" id="LKCW01000025">
    <property type="protein sequence ID" value="KPM43936.1"/>
    <property type="molecule type" value="Genomic_DNA"/>
</dbReference>
<evidence type="ECO:0000256" key="2">
    <source>
        <dbReference type="SAM" id="MobiDB-lite"/>
    </source>
</evidence>
<protein>
    <recommendedName>
        <fullName evidence="5">Methyltransferase domain-containing protein</fullName>
    </recommendedName>
</protein>
<dbReference type="PANTHER" id="PTHR43591:SF10">
    <property type="entry name" value="ABC TRANSMEMBRANE TYPE-1 DOMAIN-CONTAINING PROTEIN-RELATED"/>
    <property type="match status" value="1"/>
</dbReference>
<name>A0A0P7BAW2_9HYPO</name>
<dbReference type="Pfam" id="PF13489">
    <property type="entry name" value="Methyltransf_23"/>
    <property type="match status" value="1"/>
</dbReference>
<evidence type="ECO:0000313" key="4">
    <source>
        <dbReference type="Proteomes" id="UP000050424"/>
    </source>
</evidence>
<dbReference type="InterPro" id="IPR029063">
    <property type="entry name" value="SAM-dependent_MTases_sf"/>
</dbReference>
<evidence type="ECO:0000256" key="1">
    <source>
        <dbReference type="ARBA" id="ARBA00038158"/>
    </source>
</evidence>
<keyword evidence="4" id="KW-1185">Reference proteome</keyword>
<feature type="region of interest" description="Disordered" evidence="2">
    <location>
        <begin position="231"/>
        <end position="256"/>
    </location>
</feature>